<keyword evidence="3" id="KW-1185">Reference proteome</keyword>
<protein>
    <submittedName>
        <fullName evidence="2">Uncharacterized protein</fullName>
    </submittedName>
</protein>
<dbReference type="Gene3D" id="1.10.287.1490">
    <property type="match status" value="1"/>
</dbReference>
<name>A0A812SHX6_SYMPI</name>
<dbReference type="AlphaFoldDB" id="A0A812SHX6"/>
<dbReference type="OrthoDB" id="436703at2759"/>
<evidence type="ECO:0000313" key="3">
    <source>
        <dbReference type="Proteomes" id="UP000649617"/>
    </source>
</evidence>
<dbReference type="Proteomes" id="UP000649617">
    <property type="component" value="Unassembled WGS sequence"/>
</dbReference>
<feature type="coiled-coil region" evidence="1">
    <location>
        <begin position="189"/>
        <end position="216"/>
    </location>
</feature>
<sequence length="288" mass="32853">MLRQGLLLPNPAGPRRFFRRLDATGGVDALVQELTQRLENAVWGLKGRSLDPTLGRVCSFIEPGGFIHEHRDRYIAQSGDDAHLRANIVVQIEELEPRLDKGHVQSVVTEKWQVPVQNRDAWVFFASRELHERAFQLHAADMRSLSAKKSALARVGLRIKSAPLTVLICHGKHRGQWLKGKLASLEDFISMQNEELAAQRQEIESLRNDKTGIEEHYQAQLQELKKTMVGDVQRLQDEVKRHFGQQKAENARLQQQITTLKGEKTSLQQQILGLQRRIQEIEEQVGCD</sequence>
<gene>
    <name evidence="2" type="ORF">SPIL2461_LOCUS12120</name>
</gene>
<organism evidence="2 3">
    <name type="scientific">Symbiodinium pilosum</name>
    <name type="common">Dinoflagellate</name>
    <dbReference type="NCBI Taxonomy" id="2952"/>
    <lineage>
        <taxon>Eukaryota</taxon>
        <taxon>Sar</taxon>
        <taxon>Alveolata</taxon>
        <taxon>Dinophyceae</taxon>
        <taxon>Suessiales</taxon>
        <taxon>Symbiodiniaceae</taxon>
        <taxon>Symbiodinium</taxon>
    </lineage>
</organism>
<reference evidence="2" key="1">
    <citation type="submission" date="2021-02" db="EMBL/GenBank/DDBJ databases">
        <authorList>
            <person name="Dougan E. K."/>
            <person name="Rhodes N."/>
            <person name="Thang M."/>
            <person name="Chan C."/>
        </authorList>
    </citation>
    <scope>NUCLEOTIDE SEQUENCE</scope>
</reference>
<evidence type="ECO:0000256" key="1">
    <source>
        <dbReference type="SAM" id="Coils"/>
    </source>
</evidence>
<accession>A0A812SHX6</accession>
<proteinExistence type="predicted"/>
<evidence type="ECO:0000313" key="2">
    <source>
        <dbReference type="EMBL" id="CAE7476360.1"/>
    </source>
</evidence>
<feature type="coiled-coil region" evidence="1">
    <location>
        <begin position="243"/>
        <end position="284"/>
    </location>
</feature>
<comment type="caution">
    <text evidence="2">The sequence shown here is derived from an EMBL/GenBank/DDBJ whole genome shotgun (WGS) entry which is preliminary data.</text>
</comment>
<keyword evidence="1" id="KW-0175">Coiled coil</keyword>
<dbReference type="EMBL" id="CAJNIZ010024347">
    <property type="protein sequence ID" value="CAE7476360.1"/>
    <property type="molecule type" value="Genomic_DNA"/>
</dbReference>